<feature type="region of interest" description="Disordered" evidence="1">
    <location>
        <begin position="193"/>
        <end position="227"/>
    </location>
</feature>
<evidence type="ECO:0000313" key="2">
    <source>
        <dbReference type="EMBL" id="VDO88221.1"/>
    </source>
</evidence>
<dbReference type="Gene3D" id="3.30.40.10">
    <property type="entry name" value="Zinc/RING finger domain, C3HC4 (zinc finger)"/>
    <property type="match status" value="1"/>
</dbReference>
<accession>A0A183M1I1</accession>
<protein>
    <submittedName>
        <fullName evidence="2">Uncharacterized protein</fullName>
    </submittedName>
</protein>
<organism evidence="2 3">
    <name type="scientific">Schistosoma margrebowiei</name>
    <dbReference type="NCBI Taxonomy" id="48269"/>
    <lineage>
        <taxon>Eukaryota</taxon>
        <taxon>Metazoa</taxon>
        <taxon>Spiralia</taxon>
        <taxon>Lophotrochozoa</taxon>
        <taxon>Platyhelminthes</taxon>
        <taxon>Trematoda</taxon>
        <taxon>Digenea</taxon>
        <taxon>Strigeidida</taxon>
        <taxon>Schistosomatoidea</taxon>
        <taxon>Schistosomatidae</taxon>
        <taxon>Schistosoma</taxon>
    </lineage>
</organism>
<sequence>MKNSCRRPVCRVLVTSGMQCDNCKGWFHEAFTDLTATADNRLSKSDHKWESVTCSTDAVVLLSNIIILLTSQQSKSSANVVTDSHKTGRQITVRNQNKNRDVDRPAIDGACIRTIDETLKLSNILMSTVPDSLSELGPHSSSSLNASVVPKYSVGDWTHVKKARTDQASPSTLNIIAVAWKSTGDLIAQSTPKNVRPVIKEPRIHKRASTSKQQAAESETTDKSGKT</sequence>
<evidence type="ECO:0000256" key="1">
    <source>
        <dbReference type="SAM" id="MobiDB-lite"/>
    </source>
</evidence>
<dbReference type="InterPro" id="IPR013083">
    <property type="entry name" value="Znf_RING/FYVE/PHD"/>
</dbReference>
<dbReference type="AlphaFoldDB" id="A0A183M1I1"/>
<keyword evidence="3" id="KW-1185">Reference proteome</keyword>
<reference evidence="2 3" key="1">
    <citation type="submission" date="2018-11" db="EMBL/GenBank/DDBJ databases">
        <authorList>
            <consortium name="Pathogen Informatics"/>
        </authorList>
    </citation>
    <scope>NUCLEOTIDE SEQUENCE [LARGE SCALE GENOMIC DNA]</scope>
    <source>
        <strain evidence="2 3">Zambia</strain>
    </source>
</reference>
<gene>
    <name evidence="2" type="ORF">SMRZ_LOCUS9906</name>
</gene>
<name>A0A183M1I1_9TREM</name>
<proteinExistence type="predicted"/>
<evidence type="ECO:0000313" key="3">
    <source>
        <dbReference type="Proteomes" id="UP000277204"/>
    </source>
</evidence>
<dbReference type="Proteomes" id="UP000277204">
    <property type="component" value="Unassembled WGS sequence"/>
</dbReference>
<dbReference type="EMBL" id="UZAI01004887">
    <property type="protein sequence ID" value="VDO88221.1"/>
    <property type="molecule type" value="Genomic_DNA"/>
</dbReference>